<evidence type="ECO:0000313" key="7">
    <source>
        <dbReference type="Proteomes" id="UP000799291"/>
    </source>
</evidence>
<evidence type="ECO:0000256" key="2">
    <source>
        <dbReference type="ARBA" id="ARBA00022737"/>
    </source>
</evidence>
<evidence type="ECO:0000256" key="5">
    <source>
        <dbReference type="SAM" id="SignalP"/>
    </source>
</evidence>
<feature type="compositionally biased region" description="Low complexity" evidence="4">
    <location>
        <begin position="314"/>
        <end position="324"/>
    </location>
</feature>
<keyword evidence="2" id="KW-0677">Repeat</keyword>
<evidence type="ECO:0000313" key="6">
    <source>
        <dbReference type="EMBL" id="KAF2676428.1"/>
    </source>
</evidence>
<feature type="region of interest" description="Disordered" evidence="4">
    <location>
        <begin position="293"/>
        <end position="328"/>
    </location>
</feature>
<proteinExistence type="predicted"/>
<dbReference type="EMBL" id="MU005635">
    <property type="protein sequence ID" value="KAF2676428.1"/>
    <property type="molecule type" value="Genomic_DNA"/>
</dbReference>
<dbReference type="AlphaFoldDB" id="A0A6G1IEA2"/>
<protein>
    <submittedName>
        <fullName evidence="6">Uncharacterized protein</fullName>
    </submittedName>
</protein>
<keyword evidence="1 5" id="KW-0732">Signal</keyword>
<evidence type="ECO:0000256" key="4">
    <source>
        <dbReference type="SAM" id="MobiDB-lite"/>
    </source>
</evidence>
<feature type="signal peptide" evidence="5">
    <location>
        <begin position="1"/>
        <end position="18"/>
    </location>
</feature>
<organism evidence="6 7">
    <name type="scientific">Lentithecium fluviatile CBS 122367</name>
    <dbReference type="NCBI Taxonomy" id="1168545"/>
    <lineage>
        <taxon>Eukaryota</taxon>
        <taxon>Fungi</taxon>
        <taxon>Dikarya</taxon>
        <taxon>Ascomycota</taxon>
        <taxon>Pezizomycotina</taxon>
        <taxon>Dothideomycetes</taxon>
        <taxon>Pleosporomycetidae</taxon>
        <taxon>Pleosporales</taxon>
        <taxon>Massarineae</taxon>
        <taxon>Lentitheciaceae</taxon>
        <taxon>Lentithecium</taxon>
    </lineage>
</organism>
<keyword evidence="7" id="KW-1185">Reference proteome</keyword>
<evidence type="ECO:0000256" key="3">
    <source>
        <dbReference type="ARBA" id="ARBA00023157"/>
    </source>
</evidence>
<reference evidence="6" key="1">
    <citation type="journal article" date="2020" name="Stud. Mycol.">
        <title>101 Dothideomycetes genomes: a test case for predicting lifestyles and emergence of pathogens.</title>
        <authorList>
            <person name="Haridas S."/>
            <person name="Albert R."/>
            <person name="Binder M."/>
            <person name="Bloem J."/>
            <person name="Labutti K."/>
            <person name="Salamov A."/>
            <person name="Andreopoulos B."/>
            <person name="Baker S."/>
            <person name="Barry K."/>
            <person name="Bills G."/>
            <person name="Bluhm B."/>
            <person name="Cannon C."/>
            <person name="Castanera R."/>
            <person name="Culley D."/>
            <person name="Daum C."/>
            <person name="Ezra D."/>
            <person name="Gonzalez J."/>
            <person name="Henrissat B."/>
            <person name="Kuo A."/>
            <person name="Liang C."/>
            <person name="Lipzen A."/>
            <person name="Lutzoni F."/>
            <person name="Magnuson J."/>
            <person name="Mondo S."/>
            <person name="Nolan M."/>
            <person name="Ohm R."/>
            <person name="Pangilinan J."/>
            <person name="Park H.-J."/>
            <person name="Ramirez L."/>
            <person name="Alfaro M."/>
            <person name="Sun H."/>
            <person name="Tritt A."/>
            <person name="Yoshinaga Y."/>
            <person name="Zwiers L.-H."/>
            <person name="Turgeon B."/>
            <person name="Goodwin S."/>
            <person name="Spatafora J."/>
            <person name="Crous P."/>
            <person name="Grigoriev I."/>
        </authorList>
    </citation>
    <scope>NUCLEOTIDE SEQUENCE</scope>
    <source>
        <strain evidence="6">CBS 122367</strain>
    </source>
</reference>
<accession>A0A6G1IEA2</accession>
<gene>
    <name evidence="6" type="ORF">K458DRAFT_437312</name>
</gene>
<dbReference type="Proteomes" id="UP000799291">
    <property type="component" value="Unassembled WGS sequence"/>
</dbReference>
<keyword evidence="3" id="KW-1015">Disulfide bond</keyword>
<feature type="chain" id="PRO_5026101038" evidence="5">
    <location>
        <begin position="19"/>
        <end position="551"/>
    </location>
</feature>
<dbReference type="NCBIfam" id="TIGR02232">
    <property type="entry name" value="myxo_disulf_rpt"/>
    <property type="match status" value="1"/>
</dbReference>
<name>A0A6G1IEA2_9PLEO</name>
<dbReference type="InterPro" id="IPR011936">
    <property type="entry name" value="Myxo_disulph_rpt"/>
</dbReference>
<dbReference type="OrthoDB" id="291007at2759"/>
<evidence type="ECO:0000256" key="1">
    <source>
        <dbReference type="ARBA" id="ARBA00022729"/>
    </source>
</evidence>
<sequence length="551" mass="58049">MKFSSLALLAGLATSTVAQDLLFVEGLDYDEYDEAVAMGFTTKTVTEDEWAAMTTEDFSKFKAIVIPDPNCGSVGNIKFLEDSRDTWSPAVTGNIILIGTDPSYHFNQGKAKTLIDNSIKFAAAGTTPAGVPQTGLYFALSCYYEDEDSAKVEALSYFGDFTVRGNLDCYNKVHLVASSGAMDSLDDASLSDWSCSVHEAFSSYPSVGTNGFQALAIAQDIMGVGSQTFGDGTVGLPYILSRGATPAKCGDGVWDEEFGEECDDGNILNGDGCSLSCKCESGLPKGDGTCYPGNSTTPDGPTGSGYPVPPTPYPSGSTPSGHYGNSTATPTYSYPGHTTYVPPPYVTPACPTGPKIIGVEHIIEVTYSSTTYVPCSTKIRPIYDVSTSILPCYACALSSEHVTYTSTDFLTVETTTCIDTAMPPTVTSTYFPPVVKPCKSCEAHTLTETECIGEPHTEYSAVPYVTPTPHVHTSLEVEEHTKTYTGAYTGTYTEGATSLVTYPAAYPTGTGTYYPTATASGVLEYTGAAVAREVKVAGAVGGVVFALAGLL</sequence>